<evidence type="ECO:0000313" key="2">
    <source>
        <dbReference type="Proteomes" id="UP001221757"/>
    </source>
</evidence>
<proteinExistence type="predicted"/>
<accession>A0AAD7DPK7</accession>
<comment type="caution">
    <text evidence="1">The sequence shown here is derived from an EMBL/GenBank/DDBJ whole genome shotgun (WGS) entry which is preliminary data.</text>
</comment>
<reference evidence="1" key="1">
    <citation type="submission" date="2023-03" db="EMBL/GenBank/DDBJ databases">
        <title>Massive genome expansion in bonnet fungi (Mycena s.s.) driven by repeated elements and novel gene families across ecological guilds.</title>
        <authorList>
            <consortium name="Lawrence Berkeley National Laboratory"/>
            <person name="Harder C.B."/>
            <person name="Miyauchi S."/>
            <person name="Viragh M."/>
            <person name="Kuo A."/>
            <person name="Thoen E."/>
            <person name="Andreopoulos B."/>
            <person name="Lu D."/>
            <person name="Skrede I."/>
            <person name="Drula E."/>
            <person name="Henrissat B."/>
            <person name="Morin E."/>
            <person name="Kohler A."/>
            <person name="Barry K."/>
            <person name="LaButti K."/>
            <person name="Morin E."/>
            <person name="Salamov A."/>
            <person name="Lipzen A."/>
            <person name="Mereny Z."/>
            <person name="Hegedus B."/>
            <person name="Baldrian P."/>
            <person name="Stursova M."/>
            <person name="Weitz H."/>
            <person name="Taylor A."/>
            <person name="Grigoriev I.V."/>
            <person name="Nagy L.G."/>
            <person name="Martin F."/>
            <person name="Kauserud H."/>
        </authorList>
    </citation>
    <scope>NUCLEOTIDE SEQUENCE</scope>
    <source>
        <strain evidence="1">CBHHK067</strain>
    </source>
</reference>
<protein>
    <submittedName>
        <fullName evidence="1">Uncharacterized protein</fullName>
    </submittedName>
</protein>
<dbReference type="EMBL" id="JARKIE010000033">
    <property type="protein sequence ID" value="KAJ7696671.1"/>
    <property type="molecule type" value="Genomic_DNA"/>
</dbReference>
<name>A0AAD7DPK7_MYCRO</name>
<evidence type="ECO:0000313" key="1">
    <source>
        <dbReference type="EMBL" id="KAJ7696671.1"/>
    </source>
</evidence>
<dbReference type="Proteomes" id="UP001221757">
    <property type="component" value="Unassembled WGS sequence"/>
</dbReference>
<gene>
    <name evidence="1" type="ORF">B0H17DRAFT_1052700</name>
</gene>
<dbReference type="AlphaFoldDB" id="A0AAD7DPK7"/>
<organism evidence="1 2">
    <name type="scientific">Mycena rosella</name>
    <name type="common">Pink bonnet</name>
    <name type="synonym">Agaricus rosellus</name>
    <dbReference type="NCBI Taxonomy" id="1033263"/>
    <lineage>
        <taxon>Eukaryota</taxon>
        <taxon>Fungi</taxon>
        <taxon>Dikarya</taxon>
        <taxon>Basidiomycota</taxon>
        <taxon>Agaricomycotina</taxon>
        <taxon>Agaricomycetes</taxon>
        <taxon>Agaricomycetidae</taxon>
        <taxon>Agaricales</taxon>
        <taxon>Marasmiineae</taxon>
        <taxon>Mycenaceae</taxon>
        <taxon>Mycena</taxon>
    </lineage>
</organism>
<sequence length="239" mass="25880">MITLYRSFTTVTFRSLPACMRSLSVWANPLGSLRRVDDVQFWIYRNRRVTAYGDVVRRVHHPHGVSAVGLDLLLPVSTDNSSSEYRTRAVLATTPFRASITTPGVLPSCFVPDPSDVASERFTPFTSTDALAVVAAVGFLFTRGTEHVLSPCFADAFMSARCAPLPLDLALPLAICATLLCALGRIAHRARAINGEEMVPLPPPPPPPPPPAKLVLAWSLGNVAETESIGRYAERTVAI</sequence>
<keyword evidence="2" id="KW-1185">Reference proteome</keyword>